<dbReference type="OrthoDB" id="64737at2"/>
<evidence type="ECO:0008006" key="4">
    <source>
        <dbReference type="Google" id="ProtNLM"/>
    </source>
</evidence>
<evidence type="ECO:0000256" key="1">
    <source>
        <dbReference type="SAM" id="Phobius"/>
    </source>
</evidence>
<accession>A0A1Z9Z3A2</accession>
<evidence type="ECO:0000313" key="3">
    <source>
        <dbReference type="Proteomes" id="UP000196536"/>
    </source>
</evidence>
<evidence type="ECO:0000313" key="2">
    <source>
        <dbReference type="EMBL" id="OUY08941.1"/>
    </source>
</evidence>
<keyword evidence="3" id="KW-1185">Reference proteome</keyword>
<protein>
    <recommendedName>
        <fullName evidence="4">DUF1345 domain-containing protein</fullName>
    </recommendedName>
</protein>
<comment type="caution">
    <text evidence="2">The sequence shown here is derived from an EMBL/GenBank/DDBJ whole genome shotgun (WGS) entry which is preliminary data.</text>
</comment>
<dbReference type="AlphaFoldDB" id="A0A1Z9Z3A2"/>
<name>A0A1Z9Z3A2_9GAMM</name>
<feature type="transmembrane region" description="Helical" evidence="1">
    <location>
        <begin position="47"/>
        <end position="65"/>
    </location>
</feature>
<feature type="transmembrane region" description="Helical" evidence="1">
    <location>
        <begin position="198"/>
        <end position="220"/>
    </location>
</feature>
<feature type="transmembrane region" description="Helical" evidence="1">
    <location>
        <begin position="20"/>
        <end position="41"/>
    </location>
</feature>
<keyword evidence="1" id="KW-0812">Transmembrane</keyword>
<organism evidence="2 3">
    <name type="scientific">Acinetobacter populi</name>
    <dbReference type="NCBI Taxonomy" id="1582270"/>
    <lineage>
        <taxon>Bacteria</taxon>
        <taxon>Pseudomonadati</taxon>
        <taxon>Pseudomonadota</taxon>
        <taxon>Gammaproteobacteria</taxon>
        <taxon>Moraxellales</taxon>
        <taxon>Moraxellaceae</taxon>
        <taxon>Acinetobacter</taxon>
    </lineage>
</organism>
<dbReference type="Proteomes" id="UP000196536">
    <property type="component" value="Unassembled WGS sequence"/>
</dbReference>
<reference evidence="2 3" key="1">
    <citation type="submission" date="2017-05" db="EMBL/GenBank/DDBJ databases">
        <title>Acinetobacter populi ANC 5415 (= PBJ7), whole genome shotgun sequencing project.</title>
        <authorList>
            <person name="Nemec A."/>
            <person name="Radolfova-Krizova L."/>
        </authorList>
    </citation>
    <scope>NUCLEOTIDE SEQUENCE [LARGE SCALE GENOMIC DNA]</scope>
    <source>
        <strain evidence="2 3">PBJ7</strain>
    </source>
</reference>
<dbReference type="RefSeq" id="WP_087619596.1">
    <property type="nucleotide sequence ID" value="NZ_JAKVJF010000003.1"/>
</dbReference>
<keyword evidence="1" id="KW-1133">Transmembrane helix</keyword>
<feature type="transmembrane region" description="Helical" evidence="1">
    <location>
        <begin position="118"/>
        <end position="142"/>
    </location>
</feature>
<dbReference type="Pfam" id="PF07077">
    <property type="entry name" value="DUF1345"/>
    <property type="match status" value="1"/>
</dbReference>
<proteinExistence type="predicted"/>
<dbReference type="InterPro" id="IPR009781">
    <property type="entry name" value="DUF1345"/>
</dbReference>
<dbReference type="EMBL" id="NEXX01000001">
    <property type="protein sequence ID" value="OUY08941.1"/>
    <property type="molecule type" value="Genomic_DNA"/>
</dbReference>
<keyword evidence="1" id="KW-0472">Membrane</keyword>
<feature type="transmembrane region" description="Helical" evidence="1">
    <location>
        <begin position="85"/>
        <end position="106"/>
    </location>
</feature>
<gene>
    <name evidence="2" type="ORF">CAP51_04830</name>
</gene>
<sequence>MNIRMLHLIQSGIQNRPTFFIAASLGIVISLILSLFTHWTWSTIVLLGWNSVVWFYLIMLFQKIWQSEHQDIQQRAQKQDESKWIIMLILLLSLIMSMIAIIAGLSDLPEQGPTKVGHIIIAIFTIVSSWLMMHTIFAIHYAHDFYIARLKQKDGGLTFPNTEYPTYPDFIYFSYIIGTSAQTADVSITTRKMRLLNIFHCTLSFCFNTSLLAILINVVAGFI</sequence>